<dbReference type="AlphaFoldDB" id="A0A1G7CMS2"/>
<keyword evidence="4" id="KW-0269">Exonuclease</keyword>
<evidence type="ECO:0000313" key="4">
    <source>
        <dbReference type="EMBL" id="SDE40531.1"/>
    </source>
</evidence>
<dbReference type="EMBL" id="FNAH01000006">
    <property type="protein sequence ID" value="SDE40531.1"/>
    <property type="molecule type" value="Genomic_DNA"/>
</dbReference>
<organism evidence="4 5">
    <name type="scientific">Paracoccus isoporae</name>
    <dbReference type="NCBI Taxonomy" id="591205"/>
    <lineage>
        <taxon>Bacteria</taxon>
        <taxon>Pseudomonadati</taxon>
        <taxon>Pseudomonadota</taxon>
        <taxon>Alphaproteobacteria</taxon>
        <taxon>Rhodobacterales</taxon>
        <taxon>Paracoccaceae</taxon>
        <taxon>Paracoccus</taxon>
    </lineage>
</organism>
<keyword evidence="4" id="KW-0540">Nuclease</keyword>
<evidence type="ECO:0000313" key="5">
    <source>
        <dbReference type="Proteomes" id="UP000199344"/>
    </source>
</evidence>
<proteinExistence type="predicted"/>
<dbReference type="InterPro" id="IPR036691">
    <property type="entry name" value="Endo/exonu/phosph_ase_sf"/>
</dbReference>
<gene>
    <name evidence="4" type="ORF">SAMN05421538_106148</name>
</gene>
<evidence type="ECO:0000259" key="3">
    <source>
        <dbReference type="Pfam" id="PF03372"/>
    </source>
</evidence>
<keyword evidence="5" id="KW-1185">Reference proteome</keyword>
<name>A0A1G7CMS2_9RHOB</name>
<dbReference type="GO" id="GO:0004527">
    <property type="term" value="F:exonuclease activity"/>
    <property type="evidence" value="ECO:0007669"/>
    <property type="project" value="UniProtKB-KW"/>
</dbReference>
<keyword evidence="2" id="KW-0732">Signal</keyword>
<dbReference type="GO" id="GO:0004519">
    <property type="term" value="F:endonuclease activity"/>
    <property type="evidence" value="ECO:0007669"/>
    <property type="project" value="UniProtKB-KW"/>
</dbReference>
<protein>
    <submittedName>
        <fullName evidence="4">Endonuclease/Exonuclease/phosphatase family protein</fullName>
    </submittedName>
</protein>
<dbReference type="Proteomes" id="UP000199344">
    <property type="component" value="Unassembled WGS sequence"/>
</dbReference>
<dbReference type="Pfam" id="PF03372">
    <property type="entry name" value="Exo_endo_phos"/>
    <property type="match status" value="1"/>
</dbReference>
<feature type="chain" id="PRO_5011603030" evidence="2">
    <location>
        <begin position="24"/>
        <end position="350"/>
    </location>
</feature>
<feature type="region of interest" description="Disordered" evidence="1">
    <location>
        <begin position="262"/>
        <end position="298"/>
    </location>
</feature>
<keyword evidence="4" id="KW-0255">Endonuclease</keyword>
<evidence type="ECO:0000256" key="1">
    <source>
        <dbReference type="SAM" id="MobiDB-lite"/>
    </source>
</evidence>
<dbReference type="STRING" id="591205.SAMN05421538_106148"/>
<keyword evidence="4" id="KW-0378">Hydrolase</keyword>
<feature type="domain" description="Endonuclease/exonuclease/phosphatase" evidence="3">
    <location>
        <begin position="54"/>
        <end position="325"/>
    </location>
</feature>
<dbReference type="InterPro" id="IPR005135">
    <property type="entry name" value="Endo/exonuclease/phosphatase"/>
</dbReference>
<dbReference type="Gene3D" id="3.60.10.10">
    <property type="entry name" value="Endonuclease/exonuclease/phosphatase"/>
    <property type="match status" value="1"/>
</dbReference>
<feature type="signal peptide" evidence="2">
    <location>
        <begin position="1"/>
        <end position="23"/>
    </location>
</feature>
<reference evidence="4 5" key="1">
    <citation type="submission" date="2016-10" db="EMBL/GenBank/DDBJ databases">
        <authorList>
            <person name="de Groot N.N."/>
        </authorList>
    </citation>
    <scope>NUCLEOTIDE SEQUENCE [LARGE SCALE GENOMIC DNA]</scope>
    <source>
        <strain evidence="4 5">DSM 22220</strain>
    </source>
</reference>
<sequence>MGLRRGIAAALLAPLCLCGAGMAATVRIASYDPGLTRKGPGLLLRDITRGQDSQIAAAAMVIARTQPDILLLTGFDWDQDQAALRAFAQLLGRMGLEYPHLLAPRPNRGLPSMADLDGDGRLGEAEDSQGWGSFTGQNGMALLSRFPVGDVTDYSAMLWQDMPGHLIGEVLTPEAASVQRLSGSGHWQVEILTDPPLQLLAFAATPPVFDGPEDRNGRRNHDEIAFWSTRLPDPPFVLAGNANLDPVDGEGRHAAIRALLADPRIQDPGQRSAGARDAADPDHAGDPAQDTVDWPDGAPGNLRVTYVLPSAGLEVAGSGVFWPPEGQPHHRAAISASAHRLVWADVTLGD</sequence>
<evidence type="ECO:0000256" key="2">
    <source>
        <dbReference type="SAM" id="SignalP"/>
    </source>
</evidence>
<dbReference type="RefSeq" id="WP_245727257.1">
    <property type="nucleotide sequence ID" value="NZ_FNAH01000006.1"/>
</dbReference>
<accession>A0A1G7CMS2</accession>
<dbReference type="SUPFAM" id="SSF56219">
    <property type="entry name" value="DNase I-like"/>
    <property type="match status" value="1"/>
</dbReference>